<dbReference type="GO" id="GO:0016491">
    <property type="term" value="F:oxidoreductase activity"/>
    <property type="evidence" value="ECO:0007669"/>
    <property type="project" value="UniProtKB-KW"/>
</dbReference>
<evidence type="ECO:0000256" key="1">
    <source>
        <dbReference type="ARBA" id="ARBA00023002"/>
    </source>
</evidence>
<evidence type="ECO:0000259" key="2">
    <source>
        <dbReference type="Pfam" id="PF00248"/>
    </source>
</evidence>
<keyword evidence="1 3" id="KW-0560">Oxidoreductase</keyword>
<name>A0A238J0R1_9RHOB</name>
<sequence>MNRIQLGRTGIEVSDYCLGTMTFGTQTPESDAHTQIDMALDAGIDFLDTAEMYPVNPVRAETVGVTETIIGNWVAKSGKRDKMVIATKHSGENSRFVRHGQDISAATVRETLESSLKRLQTDYVDLYQFHWPNRGSFMFRQNWDFDPRKQPAQNAILDNMAETMDVLNDLVKEGKMRAFGLSNDSAWGTMNWLNAAAKIDGPRVATMQNEYSLLCRLYDTDMAELSHHEDVTLLAFSPLACGFLTGKYRGGNIPAGSRMAINESVGGRNSPRVAEAVEIYAAIAEKFNIDLTHMALQWCRTRPFPTIPIFGATTTDQLAHILKAPSVTLPDDLLAEVSKAHRSYPMPY</sequence>
<dbReference type="PANTHER" id="PTHR43364:SF4">
    <property type="entry name" value="NAD(P)-LINKED OXIDOREDUCTASE SUPERFAMILY PROTEIN"/>
    <property type="match status" value="1"/>
</dbReference>
<feature type="domain" description="NADP-dependent oxidoreductase" evidence="2">
    <location>
        <begin position="17"/>
        <end position="339"/>
    </location>
</feature>
<dbReference type="OrthoDB" id="9803483at2"/>
<dbReference type="AlphaFoldDB" id="A0A238J0R1"/>
<dbReference type="SUPFAM" id="SSF51430">
    <property type="entry name" value="NAD(P)-linked oxidoreductase"/>
    <property type="match status" value="1"/>
</dbReference>
<reference evidence="3 4" key="1">
    <citation type="submission" date="2017-05" db="EMBL/GenBank/DDBJ databases">
        <authorList>
            <person name="Song R."/>
            <person name="Chenine A.L."/>
            <person name="Ruprecht R.M."/>
        </authorList>
    </citation>
    <scope>NUCLEOTIDE SEQUENCE [LARGE SCALE GENOMIC DNA]</scope>
    <source>
        <strain evidence="3 4">CECT 8489</strain>
    </source>
</reference>
<dbReference type="EC" id="1.1.1.-" evidence="3"/>
<dbReference type="InterPro" id="IPR023210">
    <property type="entry name" value="NADP_OxRdtase_dom"/>
</dbReference>
<evidence type="ECO:0000313" key="3">
    <source>
        <dbReference type="EMBL" id="SMX24197.1"/>
    </source>
</evidence>
<keyword evidence="4" id="KW-1185">Reference proteome</keyword>
<gene>
    <name evidence="3" type="primary">yhdN_2</name>
    <name evidence="3" type="ORF">BOA8489_02320</name>
</gene>
<evidence type="ECO:0000313" key="4">
    <source>
        <dbReference type="Proteomes" id="UP000201838"/>
    </source>
</evidence>
<accession>A0A238J0R1</accession>
<dbReference type="PANTHER" id="PTHR43364">
    <property type="entry name" value="NADH-SPECIFIC METHYLGLYOXAL REDUCTASE-RELATED"/>
    <property type="match status" value="1"/>
</dbReference>
<organism evidence="3 4">
    <name type="scientific">Boseongicola aestuarii</name>
    <dbReference type="NCBI Taxonomy" id="1470561"/>
    <lineage>
        <taxon>Bacteria</taxon>
        <taxon>Pseudomonadati</taxon>
        <taxon>Pseudomonadota</taxon>
        <taxon>Alphaproteobacteria</taxon>
        <taxon>Rhodobacterales</taxon>
        <taxon>Paracoccaceae</taxon>
        <taxon>Boseongicola</taxon>
    </lineage>
</organism>
<dbReference type="Gene3D" id="3.20.20.100">
    <property type="entry name" value="NADP-dependent oxidoreductase domain"/>
    <property type="match status" value="1"/>
</dbReference>
<dbReference type="CDD" id="cd19094">
    <property type="entry name" value="AKR_Tas-like"/>
    <property type="match status" value="1"/>
</dbReference>
<dbReference type="RefSeq" id="WP_093974154.1">
    <property type="nucleotide sequence ID" value="NZ_FXXQ01000007.1"/>
</dbReference>
<dbReference type="Pfam" id="PF00248">
    <property type="entry name" value="Aldo_ket_red"/>
    <property type="match status" value="1"/>
</dbReference>
<dbReference type="EMBL" id="FXXQ01000007">
    <property type="protein sequence ID" value="SMX24197.1"/>
    <property type="molecule type" value="Genomic_DNA"/>
</dbReference>
<dbReference type="InterPro" id="IPR050523">
    <property type="entry name" value="AKR_Detox_Biosynth"/>
</dbReference>
<protein>
    <submittedName>
        <fullName evidence="3">General stress protein 69</fullName>
        <ecNumber evidence="3">1.1.1.-</ecNumber>
    </submittedName>
</protein>
<dbReference type="Proteomes" id="UP000201838">
    <property type="component" value="Unassembled WGS sequence"/>
</dbReference>
<proteinExistence type="predicted"/>
<dbReference type="InterPro" id="IPR036812">
    <property type="entry name" value="NAD(P)_OxRdtase_dom_sf"/>
</dbReference>